<dbReference type="InterPro" id="IPR009100">
    <property type="entry name" value="AcylCoA_DH/oxidase_NM_dom_sf"/>
</dbReference>
<name>A0ABP5BJD5_9PSEU</name>
<evidence type="ECO:0000256" key="1">
    <source>
        <dbReference type="ARBA" id="ARBA00001974"/>
    </source>
</evidence>
<dbReference type="InterPro" id="IPR013786">
    <property type="entry name" value="AcylCoA_DH/ox_N"/>
</dbReference>
<dbReference type="RefSeq" id="WP_344413868.1">
    <property type="nucleotide sequence ID" value="NZ_BAAANN010000003.1"/>
</dbReference>
<proteinExistence type="inferred from homology"/>
<sequence length="310" mass="32867">MKFLLSEEQDRFAASVDDLLANREVDSATRAWARGEHDEGRKLWRALAEIGVTALGVPERYDGLGASDLDLVVAFDRLGYHAVPGPWTDTVAVLPALLDDELLAGVAAGDTLASVAFGPHVPYALDADIADTRVAVDGTALHIFRPASRLSSVDGARRLFRIEPGERIGEADPGRAFELGALTTAAYLLGAGQWLLDASVGHAKQRRQYGKPIGGFQAVKHLLADVVTGLELAKPLVHAAALTLAPRDVSAAKVAAGRAAHLAARTGLQVHGAIGYTGEHPLGLRLTKVRALRSAWGTPAFHRARVLESV</sequence>
<dbReference type="InterPro" id="IPR037069">
    <property type="entry name" value="AcylCoA_DH/ox_N_sf"/>
</dbReference>
<dbReference type="Gene3D" id="1.20.140.10">
    <property type="entry name" value="Butyryl-CoA Dehydrogenase, subunit A, domain 3"/>
    <property type="match status" value="1"/>
</dbReference>
<dbReference type="SUPFAM" id="SSF47203">
    <property type="entry name" value="Acyl-CoA dehydrogenase C-terminal domain-like"/>
    <property type="match status" value="1"/>
</dbReference>
<gene>
    <name evidence="8" type="ORF">GCM10009754_09880</name>
</gene>
<dbReference type="Gene3D" id="1.10.540.10">
    <property type="entry name" value="Acyl-CoA dehydrogenase/oxidase, N-terminal domain"/>
    <property type="match status" value="1"/>
</dbReference>
<dbReference type="Pfam" id="PF02771">
    <property type="entry name" value="Acyl-CoA_dh_N"/>
    <property type="match status" value="1"/>
</dbReference>
<feature type="domain" description="Acyl-CoA dehydrogenase/oxidase C-terminal" evidence="6">
    <location>
        <begin position="176"/>
        <end position="309"/>
    </location>
</feature>
<evidence type="ECO:0000259" key="6">
    <source>
        <dbReference type="Pfam" id="PF00441"/>
    </source>
</evidence>
<dbReference type="InterPro" id="IPR009075">
    <property type="entry name" value="AcylCo_DH/oxidase_C"/>
</dbReference>
<evidence type="ECO:0000256" key="5">
    <source>
        <dbReference type="ARBA" id="ARBA00023002"/>
    </source>
</evidence>
<dbReference type="PANTHER" id="PTHR43884:SF20">
    <property type="entry name" value="ACYL-COA DEHYDROGENASE FADE28"/>
    <property type="match status" value="1"/>
</dbReference>
<reference evidence="9" key="1">
    <citation type="journal article" date="2019" name="Int. J. Syst. Evol. Microbiol.">
        <title>The Global Catalogue of Microorganisms (GCM) 10K type strain sequencing project: providing services to taxonomists for standard genome sequencing and annotation.</title>
        <authorList>
            <consortium name="The Broad Institute Genomics Platform"/>
            <consortium name="The Broad Institute Genome Sequencing Center for Infectious Disease"/>
            <person name="Wu L."/>
            <person name="Ma J."/>
        </authorList>
    </citation>
    <scope>NUCLEOTIDE SEQUENCE [LARGE SCALE GENOMIC DNA]</scope>
    <source>
        <strain evidence="9">JCM 14545</strain>
    </source>
</reference>
<dbReference type="Proteomes" id="UP001501116">
    <property type="component" value="Unassembled WGS sequence"/>
</dbReference>
<dbReference type="PANTHER" id="PTHR43884">
    <property type="entry name" value="ACYL-COA DEHYDROGENASE"/>
    <property type="match status" value="1"/>
</dbReference>
<keyword evidence="4" id="KW-0274">FAD</keyword>
<dbReference type="SUPFAM" id="SSF56645">
    <property type="entry name" value="Acyl-CoA dehydrogenase NM domain-like"/>
    <property type="match status" value="1"/>
</dbReference>
<evidence type="ECO:0000313" key="8">
    <source>
        <dbReference type="EMBL" id="GAA1944217.1"/>
    </source>
</evidence>
<evidence type="ECO:0000256" key="3">
    <source>
        <dbReference type="ARBA" id="ARBA00022630"/>
    </source>
</evidence>
<evidence type="ECO:0000259" key="7">
    <source>
        <dbReference type="Pfam" id="PF02771"/>
    </source>
</evidence>
<dbReference type="Pfam" id="PF00441">
    <property type="entry name" value="Acyl-CoA_dh_1"/>
    <property type="match status" value="1"/>
</dbReference>
<evidence type="ECO:0000313" key="9">
    <source>
        <dbReference type="Proteomes" id="UP001501116"/>
    </source>
</evidence>
<comment type="similarity">
    <text evidence="2">Belongs to the acyl-CoA dehydrogenase family.</text>
</comment>
<comment type="cofactor">
    <cofactor evidence="1">
        <name>FAD</name>
        <dbReference type="ChEBI" id="CHEBI:57692"/>
    </cofactor>
</comment>
<organism evidence="8 9">
    <name type="scientific">Amycolatopsis minnesotensis</name>
    <dbReference type="NCBI Taxonomy" id="337894"/>
    <lineage>
        <taxon>Bacteria</taxon>
        <taxon>Bacillati</taxon>
        <taxon>Actinomycetota</taxon>
        <taxon>Actinomycetes</taxon>
        <taxon>Pseudonocardiales</taxon>
        <taxon>Pseudonocardiaceae</taxon>
        <taxon>Amycolatopsis</taxon>
    </lineage>
</organism>
<protein>
    <submittedName>
        <fullName evidence="8">Acyl-CoA dehydrogenase family protein</fullName>
    </submittedName>
</protein>
<accession>A0ABP5BJD5</accession>
<comment type="caution">
    <text evidence="8">The sequence shown here is derived from an EMBL/GenBank/DDBJ whole genome shotgun (WGS) entry which is preliminary data.</text>
</comment>
<evidence type="ECO:0000256" key="4">
    <source>
        <dbReference type="ARBA" id="ARBA00022827"/>
    </source>
</evidence>
<keyword evidence="9" id="KW-1185">Reference proteome</keyword>
<keyword evidence="5" id="KW-0560">Oxidoreductase</keyword>
<dbReference type="InterPro" id="IPR036250">
    <property type="entry name" value="AcylCo_DH-like_C"/>
</dbReference>
<evidence type="ECO:0000256" key="2">
    <source>
        <dbReference type="ARBA" id="ARBA00009347"/>
    </source>
</evidence>
<dbReference type="EMBL" id="BAAANN010000003">
    <property type="protein sequence ID" value="GAA1944217.1"/>
    <property type="molecule type" value="Genomic_DNA"/>
</dbReference>
<keyword evidence="3" id="KW-0285">Flavoprotein</keyword>
<feature type="domain" description="Acyl-CoA dehydrogenase/oxidase N-terminal" evidence="7">
    <location>
        <begin position="6"/>
        <end position="83"/>
    </location>
</feature>